<name>A0A9Q3HG89_9BASI</name>
<dbReference type="Proteomes" id="UP000765509">
    <property type="component" value="Unassembled WGS sequence"/>
</dbReference>
<keyword evidence="3" id="KW-1185">Reference proteome</keyword>
<protein>
    <submittedName>
        <fullName evidence="2">Uncharacterized protein</fullName>
    </submittedName>
</protein>
<sequence>MNSYLHIKSFLGQEKTIELLGGWIPLSFKDKVKKINSWFKNQSLLSVDQNKELGMTPYLEEKGPAAPTNSKPSPELPNYKAKRPKKKQKGPIKLKARGKAKQIGTDITNKTKRVPNWSLKPWTVCSIWPEHLWSSQPRNKKQ</sequence>
<evidence type="ECO:0000313" key="3">
    <source>
        <dbReference type="Proteomes" id="UP000765509"/>
    </source>
</evidence>
<dbReference type="AlphaFoldDB" id="A0A9Q3HG89"/>
<organism evidence="2 3">
    <name type="scientific">Austropuccinia psidii MF-1</name>
    <dbReference type="NCBI Taxonomy" id="1389203"/>
    <lineage>
        <taxon>Eukaryota</taxon>
        <taxon>Fungi</taxon>
        <taxon>Dikarya</taxon>
        <taxon>Basidiomycota</taxon>
        <taxon>Pucciniomycotina</taxon>
        <taxon>Pucciniomycetes</taxon>
        <taxon>Pucciniales</taxon>
        <taxon>Sphaerophragmiaceae</taxon>
        <taxon>Austropuccinia</taxon>
    </lineage>
</organism>
<feature type="compositionally biased region" description="Basic residues" evidence="1">
    <location>
        <begin position="80"/>
        <end position="100"/>
    </location>
</feature>
<proteinExistence type="predicted"/>
<gene>
    <name evidence="2" type="ORF">O181_041189</name>
</gene>
<evidence type="ECO:0000313" key="2">
    <source>
        <dbReference type="EMBL" id="MBW0501474.1"/>
    </source>
</evidence>
<dbReference type="EMBL" id="AVOT02016336">
    <property type="protein sequence ID" value="MBW0501474.1"/>
    <property type="molecule type" value="Genomic_DNA"/>
</dbReference>
<evidence type="ECO:0000256" key="1">
    <source>
        <dbReference type="SAM" id="MobiDB-lite"/>
    </source>
</evidence>
<comment type="caution">
    <text evidence="2">The sequence shown here is derived from an EMBL/GenBank/DDBJ whole genome shotgun (WGS) entry which is preliminary data.</text>
</comment>
<reference evidence="2" key="1">
    <citation type="submission" date="2021-03" db="EMBL/GenBank/DDBJ databases">
        <title>Draft genome sequence of rust myrtle Austropuccinia psidii MF-1, a brazilian biotype.</title>
        <authorList>
            <person name="Quecine M.C."/>
            <person name="Pachon D.M.R."/>
            <person name="Bonatelli M.L."/>
            <person name="Correr F.H."/>
            <person name="Franceschini L.M."/>
            <person name="Leite T.F."/>
            <person name="Margarido G.R.A."/>
            <person name="Almeida C.A."/>
            <person name="Ferrarezi J.A."/>
            <person name="Labate C.A."/>
        </authorList>
    </citation>
    <scope>NUCLEOTIDE SEQUENCE</scope>
    <source>
        <strain evidence="2">MF-1</strain>
    </source>
</reference>
<feature type="region of interest" description="Disordered" evidence="1">
    <location>
        <begin position="56"/>
        <end position="109"/>
    </location>
</feature>
<accession>A0A9Q3HG89</accession>